<sequence length="241" mass="26378">MATSSADTVDNSIDNRWPNLRTPTTPPTPKTTPRPRPPSGGSASSGSSPITSLILQLVKYYLSAPDNYQVPETTRPTPPPPTRAPITERPPTSSLASSSSIANILGLLFGSSPPQTQVKPRPPVVKKPTKPQALEKHDKKKSFVEMVLEFIRPVFISIVGKAPGENGVASIREVTRLSSLGRVDDTLVEEVLSPYFCLKNYVVNKAWTLTERGVTSVVAKFSPEEKARMMRMLQEDRVPDF</sequence>
<feature type="region of interest" description="Disordered" evidence="1">
    <location>
        <begin position="68"/>
        <end position="97"/>
    </location>
</feature>
<organism evidence="2 3">
    <name type="scientific">Halocaridina rubra</name>
    <name type="common">Hawaiian red shrimp</name>
    <dbReference type="NCBI Taxonomy" id="373956"/>
    <lineage>
        <taxon>Eukaryota</taxon>
        <taxon>Metazoa</taxon>
        <taxon>Ecdysozoa</taxon>
        <taxon>Arthropoda</taxon>
        <taxon>Crustacea</taxon>
        <taxon>Multicrustacea</taxon>
        <taxon>Malacostraca</taxon>
        <taxon>Eumalacostraca</taxon>
        <taxon>Eucarida</taxon>
        <taxon>Decapoda</taxon>
        <taxon>Pleocyemata</taxon>
        <taxon>Caridea</taxon>
        <taxon>Atyoidea</taxon>
        <taxon>Atyidae</taxon>
        <taxon>Halocaridina</taxon>
    </lineage>
</organism>
<keyword evidence="3" id="KW-1185">Reference proteome</keyword>
<evidence type="ECO:0000256" key="1">
    <source>
        <dbReference type="SAM" id="MobiDB-lite"/>
    </source>
</evidence>
<comment type="caution">
    <text evidence="2">The sequence shown here is derived from an EMBL/GenBank/DDBJ whole genome shotgun (WGS) entry which is preliminary data.</text>
</comment>
<protein>
    <submittedName>
        <fullName evidence="2">Uncharacterized protein</fullName>
    </submittedName>
</protein>
<evidence type="ECO:0000313" key="2">
    <source>
        <dbReference type="EMBL" id="KAK7073643.1"/>
    </source>
</evidence>
<gene>
    <name evidence="2" type="ORF">SK128_015214</name>
</gene>
<name>A0AAN9A3H0_HALRR</name>
<accession>A0AAN9A3H0</accession>
<feature type="compositionally biased region" description="Low complexity" evidence="1">
    <location>
        <begin position="84"/>
        <end position="97"/>
    </location>
</feature>
<feature type="compositionally biased region" description="Low complexity" evidence="1">
    <location>
        <begin position="39"/>
        <end position="49"/>
    </location>
</feature>
<feature type="compositionally biased region" description="Pro residues" evidence="1">
    <location>
        <begin position="24"/>
        <end position="38"/>
    </location>
</feature>
<dbReference type="AlphaFoldDB" id="A0AAN9A3H0"/>
<feature type="region of interest" description="Disordered" evidence="1">
    <location>
        <begin position="1"/>
        <end position="49"/>
    </location>
</feature>
<feature type="non-terminal residue" evidence="2">
    <location>
        <position position="241"/>
    </location>
</feature>
<evidence type="ECO:0000313" key="3">
    <source>
        <dbReference type="Proteomes" id="UP001381693"/>
    </source>
</evidence>
<dbReference type="Proteomes" id="UP001381693">
    <property type="component" value="Unassembled WGS sequence"/>
</dbReference>
<feature type="region of interest" description="Disordered" evidence="1">
    <location>
        <begin position="112"/>
        <end position="136"/>
    </location>
</feature>
<dbReference type="EMBL" id="JAXCGZ010012323">
    <property type="protein sequence ID" value="KAK7073643.1"/>
    <property type="molecule type" value="Genomic_DNA"/>
</dbReference>
<feature type="compositionally biased region" description="Polar residues" evidence="1">
    <location>
        <begin position="1"/>
        <end position="14"/>
    </location>
</feature>
<reference evidence="2 3" key="1">
    <citation type="submission" date="2023-11" db="EMBL/GenBank/DDBJ databases">
        <title>Halocaridina rubra genome assembly.</title>
        <authorList>
            <person name="Smith C."/>
        </authorList>
    </citation>
    <scope>NUCLEOTIDE SEQUENCE [LARGE SCALE GENOMIC DNA]</scope>
    <source>
        <strain evidence="2">EP-1</strain>
        <tissue evidence="2">Whole</tissue>
    </source>
</reference>
<proteinExistence type="predicted"/>